<keyword evidence="3" id="KW-1003">Cell membrane</keyword>
<proteinExistence type="inferred from homology"/>
<evidence type="ECO:0000256" key="2">
    <source>
        <dbReference type="ARBA" id="ARBA00007430"/>
    </source>
</evidence>
<feature type="transmembrane region" description="Helical" evidence="7">
    <location>
        <begin position="91"/>
        <end position="114"/>
    </location>
</feature>
<dbReference type="PANTHER" id="PTHR30250">
    <property type="entry name" value="PST FAMILY PREDICTED COLANIC ACID TRANSPORTER"/>
    <property type="match status" value="1"/>
</dbReference>
<keyword evidence="6 7" id="KW-0472">Membrane</keyword>
<reference evidence="8 9" key="1">
    <citation type="journal article" date="2016" name="Nat. Commun.">
        <title>Thousands of microbial genomes shed light on interconnected biogeochemical processes in an aquifer system.</title>
        <authorList>
            <person name="Anantharaman K."/>
            <person name="Brown C.T."/>
            <person name="Hug L.A."/>
            <person name="Sharon I."/>
            <person name="Castelle C.J."/>
            <person name="Probst A.J."/>
            <person name="Thomas B.C."/>
            <person name="Singh A."/>
            <person name="Wilkins M.J."/>
            <person name="Karaoz U."/>
            <person name="Brodie E.L."/>
            <person name="Williams K.H."/>
            <person name="Hubbard S.S."/>
            <person name="Banfield J.F."/>
        </authorList>
    </citation>
    <scope>NUCLEOTIDE SEQUENCE [LARGE SCALE GENOMIC DNA]</scope>
</reference>
<accession>A0A1F6AX50</accession>
<evidence type="ECO:0000256" key="1">
    <source>
        <dbReference type="ARBA" id="ARBA00004651"/>
    </source>
</evidence>
<organism evidence="8 9">
    <name type="scientific">Candidatus Gottesmanbacteria bacterium RIFCSPLOWO2_01_FULL_46_9</name>
    <dbReference type="NCBI Taxonomy" id="1798394"/>
    <lineage>
        <taxon>Bacteria</taxon>
        <taxon>Candidatus Gottesmaniibacteriota</taxon>
    </lineage>
</organism>
<sequence length="278" mass="31075">MGFSREVAKRLLKFGLPFQMNSFLALLKDDLMTVFLGKILPFNQVGYIGWAKKWAEVPLRLIMDSVIRVTFPAFSRLQHSKELLGKAIEKTLFGLAVTMIPISVGLLFFVGPAVTIIPKYGKWEPALVSFFMFVIAAILAGFSTPLTNALNAVGKIHITMMLMVFWTVATWILTVILIHFIGFNGFALGLLILALTAGVVVIITKRFAEFDFVKQVTWPFVAGILQTGWYFIARGSAPYNTVHLTIVAVFGVILYGVVLWITEKQRITDIIHMSRVQT</sequence>
<evidence type="ECO:0000313" key="8">
    <source>
        <dbReference type="EMBL" id="OGG29208.1"/>
    </source>
</evidence>
<evidence type="ECO:0000256" key="3">
    <source>
        <dbReference type="ARBA" id="ARBA00022475"/>
    </source>
</evidence>
<evidence type="ECO:0000256" key="5">
    <source>
        <dbReference type="ARBA" id="ARBA00022989"/>
    </source>
</evidence>
<comment type="caution">
    <text evidence="8">The sequence shown here is derived from an EMBL/GenBank/DDBJ whole genome shotgun (WGS) entry which is preliminary data.</text>
</comment>
<dbReference type="PANTHER" id="PTHR30250:SF10">
    <property type="entry name" value="LIPOPOLYSACCHARIDE BIOSYNTHESIS PROTEIN WZXC"/>
    <property type="match status" value="1"/>
</dbReference>
<evidence type="ECO:0000256" key="7">
    <source>
        <dbReference type="SAM" id="Phobius"/>
    </source>
</evidence>
<evidence type="ECO:0000313" key="9">
    <source>
        <dbReference type="Proteomes" id="UP000176450"/>
    </source>
</evidence>
<feature type="transmembrane region" description="Helical" evidence="7">
    <location>
        <begin position="244"/>
        <end position="262"/>
    </location>
</feature>
<gene>
    <name evidence="8" type="ORF">A3A63_01350</name>
</gene>
<dbReference type="AlphaFoldDB" id="A0A1F6AX50"/>
<evidence type="ECO:0000256" key="4">
    <source>
        <dbReference type="ARBA" id="ARBA00022692"/>
    </source>
</evidence>
<name>A0A1F6AX50_9BACT</name>
<feature type="transmembrane region" description="Helical" evidence="7">
    <location>
        <begin position="186"/>
        <end position="204"/>
    </location>
</feature>
<protein>
    <submittedName>
        <fullName evidence="8">Uncharacterized protein</fullName>
    </submittedName>
</protein>
<dbReference type="EMBL" id="MFJX01000078">
    <property type="protein sequence ID" value="OGG29208.1"/>
    <property type="molecule type" value="Genomic_DNA"/>
</dbReference>
<feature type="transmembrane region" description="Helical" evidence="7">
    <location>
        <begin position="216"/>
        <end position="232"/>
    </location>
</feature>
<comment type="subcellular location">
    <subcellularLocation>
        <location evidence="1">Cell membrane</location>
        <topology evidence="1">Multi-pass membrane protein</topology>
    </subcellularLocation>
</comment>
<dbReference type="GO" id="GO:0005886">
    <property type="term" value="C:plasma membrane"/>
    <property type="evidence" value="ECO:0007669"/>
    <property type="project" value="UniProtKB-SubCell"/>
</dbReference>
<dbReference type="InterPro" id="IPR050833">
    <property type="entry name" value="Poly_Biosynth_Transport"/>
</dbReference>
<dbReference type="Proteomes" id="UP000176450">
    <property type="component" value="Unassembled WGS sequence"/>
</dbReference>
<dbReference type="Pfam" id="PF13440">
    <property type="entry name" value="Polysacc_synt_3"/>
    <property type="match status" value="1"/>
</dbReference>
<feature type="transmembrane region" description="Helical" evidence="7">
    <location>
        <begin position="126"/>
        <end position="146"/>
    </location>
</feature>
<feature type="transmembrane region" description="Helical" evidence="7">
    <location>
        <begin position="158"/>
        <end position="180"/>
    </location>
</feature>
<comment type="similarity">
    <text evidence="2">Belongs to the polysaccharide synthase family.</text>
</comment>
<evidence type="ECO:0000256" key="6">
    <source>
        <dbReference type="ARBA" id="ARBA00023136"/>
    </source>
</evidence>
<keyword evidence="5 7" id="KW-1133">Transmembrane helix</keyword>
<keyword evidence="4 7" id="KW-0812">Transmembrane</keyword>